<sequence length="469" mass="53114">MQIKNIKLNFMVQLLVVIVFAIPLNLGKHFIIPSSYVNGLLVDYLIPTLYVQDILVFCFSLVFIFEATKSKNRANYKSSFSKINKSWLIPLATIFIFSFGLSSIGSVNITASLVAFLRFSLYTFFCFSAVIVLLESDKSENLPLSTGGNLEDIELGAQTFYSNYPVFLKVAFFSLFLFLVLGTVQLVLQRSVFNNYLVLGEQPYTSATFGISVETFFGNKYVPPYSTFRHPNVFAGYVGLLVFFLFTNLKDLRNLVSRKLLVLCFTMCVIVLVSASSFNAFLAILIGFLLYYGFSSSANNKNRQAGVTLAIFILSIVISFSFLINTVPDFTSVYSPSVVVRAALASKSKHIIIDNSLFGTGLATSPQLLESYYFERERRFPQPVHNIFLLLGSETGLIGLVLFLSFFLYTLRFFYINKNYGSLCFVLLYFLLGLFDHFIFTSHQILLLFWTFLSLSLYRSEKSLARHQE</sequence>
<evidence type="ECO:0000256" key="5">
    <source>
        <dbReference type="SAM" id="Phobius"/>
    </source>
</evidence>
<keyword evidence="4 5" id="KW-0472">Membrane</keyword>
<feature type="transmembrane region" description="Helical" evidence="5">
    <location>
        <begin position="166"/>
        <end position="188"/>
    </location>
</feature>
<feature type="transmembrane region" description="Helical" evidence="5">
    <location>
        <begin position="306"/>
        <end position="324"/>
    </location>
</feature>
<keyword evidence="7" id="KW-0436">Ligase</keyword>
<proteinExistence type="predicted"/>
<gene>
    <name evidence="7" type="ORF">KDA10_02245</name>
</gene>
<dbReference type="EMBL" id="JAGQNY010000007">
    <property type="protein sequence ID" value="MCA9302161.1"/>
    <property type="molecule type" value="Genomic_DNA"/>
</dbReference>
<evidence type="ECO:0000256" key="4">
    <source>
        <dbReference type="ARBA" id="ARBA00023136"/>
    </source>
</evidence>
<evidence type="ECO:0000256" key="3">
    <source>
        <dbReference type="ARBA" id="ARBA00022989"/>
    </source>
</evidence>
<dbReference type="GO" id="GO:0016874">
    <property type="term" value="F:ligase activity"/>
    <property type="evidence" value="ECO:0007669"/>
    <property type="project" value="UniProtKB-KW"/>
</dbReference>
<feature type="transmembrane region" description="Helical" evidence="5">
    <location>
        <begin position="86"/>
        <end position="107"/>
    </location>
</feature>
<feature type="transmembrane region" description="Helical" evidence="5">
    <location>
        <begin position="113"/>
        <end position="134"/>
    </location>
</feature>
<feature type="transmembrane region" description="Helical" evidence="5">
    <location>
        <begin position="387"/>
        <end position="408"/>
    </location>
</feature>
<feature type="transmembrane region" description="Helical" evidence="5">
    <location>
        <begin position="12"/>
        <end position="32"/>
    </location>
</feature>
<feature type="transmembrane region" description="Helical" evidence="5">
    <location>
        <begin position="261"/>
        <end position="294"/>
    </location>
</feature>
<evidence type="ECO:0000256" key="1">
    <source>
        <dbReference type="ARBA" id="ARBA00004141"/>
    </source>
</evidence>
<comment type="subcellular location">
    <subcellularLocation>
        <location evidence="1">Membrane</location>
        <topology evidence="1">Multi-pass membrane protein</topology>
    </subcellularLocation>
</comment>
<dbReference type="InterPro" id="IPR051533">
    <property type="entry name" value="WaaL-like"/>
</dbReference>
<keyword evidence="3 5" id="KW-1133">Transmembrane helix</keyword>
<protein>
    <submittedName>
        <fullName evidence="7">O-antigen ligase family protein</fullName>
    </submittedName>
</protein>
<dbReference type="Pfam" id="PF04932">
    <property type="entry name" value="Wzy_C"/>
    <property type="match status" value="1"/>
</dbReference>
<feature type="transmembrane region" description="Helical" evidence="5">
    <location>
        <begin position="233"/>
        <end position="249"/>
    </location>
</feature>
<feature type="domain" description="O-antigen ligase-related" evidence="6">
    <location>
        <begin position="264"/>
        <end position="404"/>
    </location>
</feature>
<dbReference type="GO" id="GO:0016020">
    <property type="term" value="C:membrane"/>
    <property type="evidence" value="ECO:0007669"/>
    <property type="project" value="UniProtKB-SubCell"/>
</dbReference>
<evidence type="ECO:0000259" key="6">
    <source>
        <dbReference type="Pfam" id="PF04932"/>
    </source>
</evidence>
<keyword evidence="2 5" id="KW-0812">Transmembrane</keyword>
<comment type="caution">
    <text evidence="7">The sequence shown here is derived from an EMBL/GenBank/DDBJ whole genome shotgun (WGS) entry which is preliminary data.</text>
</comment>
<reference evidence="7" key="1">
    <citation type="submission" date="2020-04" db="EMBL/GenBank/DDBJ databases">
        <authorList>
            <person name="Zhang T."/>
        </authorList>
    </citation>
    <scope>NUCLEOTIDE SEQUENCE</scope>
    <source>
        <strain evidence="7">HKST-UBA80</strain>
    </source>
</reference>
<evidence type="ECO:0000313" key="8">
    <source>
        <dbReference type="Proteomes" id="UP000714817"/>
    </source>
</evidence>
<dbReference type="PANTHER" id="PTHR37422">
    <property type="entry name" value="TEICHURONIC ACID BIOSYNTHESIS PROTEIN TUAE"/>
    <property type="match status" value="1"/>
</dbReference>
<dbReference type="InterPro" id="IPR007016">
    <property type="entry name" value="O-antigen_ligase-rel_domated"/>
</dbReference>
<reference evidence="7" key="2">
    <citation type="journal article" date="2021" name="Microbiome">
        <title>Successional dynamics and alternative stable states in a saline activated sludge microbial community over 9 years.</title>
        <authorList>
            <person name="Wang Y."/>
            <person name="Ye J."/>
            <person name="Ju F."/>
            <person name="Liu L."/>
            <person name="Boyd J.A."/>
            <person name="Deng Y."/>
            <person name="Parks D.H."/>
            <person name="Jiang X."/>
            <person name="Yin X."/>
            <person name="Woodcroft B.J."/>
            <person name="Tyson G.W."/>
            <person name="Hugenholtz P."/>
            <person name="Polz M.F."/>
            <person name="Zhang T."/>
        </authorList>
    </citation>
    <scope>NUCLEOTIDE SEQUENCE</scope>
    <source>
        <strain evidence="7">HKST-UBA80</strain>
    </source>
</reference>
<name>A0A955IW75_UNCKA</name>
<dbReference type="PANTHER" id="PTHR37422:SF13">
    <property type="entry name" value="LIPOPOLYSACCHARIDE BIOSYNTHESIS PROTEIN PA4999-RELATED"/>
    <property type="match status" value="1"/>
</dbReference>
<dbReference type="Proteomes" id="UP000714817">
    <property type="component" value="Unassembled WGS sequence"/>
</dbReference>
<accession>A0A955IW75</accession>
<feature type="transmembrane region" description="Helical" evidence="5">
    <location>
        <begin position="44"/>
        <end position="65"/>
    </location>
</feature>
<dbReference type="AlphaFoldDB" id="A0A955IW75"/>
<evidence type="ECO:0000256" key="2">
    <source>
        <dbReference type="ARBA" id="ARBA00022692"/>
    </source>
</evidence>
<organism evidence="7 8">
    <name type="scientific">candidate division WWE3 bacterium</name>
    <dbReference type="NCBI Taxonomy" id="2053526"/>
    <lineage>
        <taxon>Bacteria</taxon>
        <taxon>Katanobacteria</taxon>
    </lineage>
</organism>
<feature type="transmembrane region" description="Helical" evidence="5">
    <location>
        <begin position="420"/>
        <end position="453"/>
    </location>
</feature>
<evidence type="ECO:0000313" key="7">
    <source>
        <dbReference type="EMBL" id="MCA9302161.1"/>
    </source>
</evidence>